<evidence type="ECO:0000313" key="1">
    <source>
        <dbReference type="EMBL" id="CAG8441142.1"/>
    </source>
</evidence>
<comment type="caution">
    <text evidence="1">The sequence shown here is derived from an EMBL/GenBank/DDBJ whole genome shotgun (WGS) entry which is preliminary data.</text>
</comment>
<reference evidence="1" key="1">
    <citation type="submission" date="2021-06" db="EMBL/GenBank/DDBJ databases">
        <authorList>
            <person name="Kallberg Y."/>
            <person name="Tangrot J."/>
            <person name="Rosling A."/>
        </authorList>
    </citation>
    <scope>NUCLEOTIDE SEQUENCE</scope>
    <source>
        <strain evidence="1">FL130A</strain>
    </source>
</reference>
<evidence type="ECO:0000313" key="2">
    <source>
        <dbReference type="Proteomes" id="UP000789508"/>
    </source>
</evidence>
<dbReference type="AlphaFoldDB" id="A0A9N8V3Y4"/>
<proteinExistence type="predicted"/>
<protein>
    <submittedName>
        <fullName evidence="1">13842_t:CDS:1</fullName>
    </submittedName>
</protein>
<dbReference type="Proteomes" id="UP000789508">
    <property type="component" value="Unassembled WGS sequence"/>
</dbReference>
<name>A0A9N8V3Y4_9GLOM</name>
<dbReference type="OrthoDB" id="2342807at2759"/>
<dbReference type="EMBL" id="CAJVPS010000018">
    <property type="protein sequence ID" value="CAG8441142.1"/>
    <property type="molecule type" value="Genomic_DNA"/>
</dbReference>
<accession>A0A9N8V3Y4</accession>
<keyword evidence="2" id="KW-1185">Reference proteome</keyword>
<organism evidence="1 2">
    <name type="scientific">Ambispora leptoticha</name>
    <dbReference type="NCBI Taxonomy" id="144679"/>
    <lineage>
        <taxon>Eukaryota</taxon>
        <taxon>Fungi</taxon>
        <taxon>Fungi incertae sedis</taxon>
        <taxon>Mucoromycota</taxon>
        <taxon>Glomeromycotina</taxon>
        <taxon>Glomeromycetes</taxon>
        <taxon>Archaeosporales</taxon>
        <taxon>Ambisporaceae</taxon>
        <taxon>Ambispora</taxon>
    </lineage>
</organism>
<gene>
    <name evidence="1" type="ORF">ALEPTO_LOCUS316</name>
</gene>
<sequence length="208" mass="22628">MDYFVDFINEVPDETLTFGVYQTFPNTPGIDSVAWLRADVPESGTAGVKFTETYCVVNADYYDDDAKGRYKASQILDTQLGTAWSLIDKDTISQFDKKSVGSSNASNLIVIRNNSKTTASLGIGMSGKLSAIKRKVYVGATAAFKVTPVIYVGVFTDLEVGEVITDDVILSNSKIVFDGNNVATIRAYLKGHQFKLDVTYGNRATASL</sequence>